<feature type="compositionally biased region" description="Low complexity" evidence="6">
    <location>
        <begin position="532"/>
        <end position="575"/>
    </location>
</feature>
<evidence type="ECO:0000313" key="10">
    <source>
        <dbReference type="Proteomes" id="UP001583172"/>
    </source>
</evidence>
<evidence type="ECO:0000256" key="6">
    <source>
        <dbReference type="SAM" id="MobiDB-lite"/>
    </source>
</evidence>
<evidence type="ECO:0000256" key="3">
    <source>
        <dbReference type="ARBA" id="ARBA00022741"/>
    </source>
</evidence>
<keyword evidence="2" id="KW-0808">Transferase</keyword>
<keyword evidence="1" id="KW-0723">Serine/threonine-protein kinase</keyword>
<dbReference type="EMBL" id="JAZGSY010000069">
    <property type="protein sequence ID" value="KAL1841630.1"/>
    <property type="molecule type" value="Genomic_DNA"/>
</dbReference>
<evidence type="ECO:0000256" key="2">
    <source>
        <dbReference type="ARBA" id="ARBA00022679"/>
    </source>
</evidence>
<feature type="compositionally biased region" description="Polar residues" evidence="6">
    <location>
        <begin position="21"/>
        <end position="35"/>
    </location>
</feature>
<feature type="domain" description="AGC-kinase C-terminal" evidence="8">
    <location>
        <begin position="484"/>
        <end position="598"/>
    </location>
</feature>
<dbReference type="PROSITE" id="PS51285">
    <property type="entry name" value="AGC_KINASE_CTER"/>
    <property type="match status" value="1"/>
</dbReference>
<organism evidence="9 10">
    <name type="scientific">Humicola insolens</name>
    <name type="common">Soft-rot fungus</name>
    <dbReference type="NCBI Taxonomy" id="85995"/>
    <lineage>
        <taxon>Eukaryota</taxon>
        <taxon>Fungi</taxon>
        <taxon>Dikarya</taxon>
        <taxon>Ascomycota</taxon>
        <taxon>Pezizomycotina</taxon>
        <taxon>Sordariomycetes</taxon>
        <taxon>Sordariomycetidae</taxon>
        <taxon>Sordariales</taxon>
        <taxon>Chaetomiaceae</taxon>
        <taxon>Mycothermus</taxon>
    </lineage>
</organism>
<evidence type="ECO:0000256" key="1">
    <source>
        <dbReference type="ARBA" id="ARBA00022527"/>
    </source>
</evidence>
<feature type="domain" description="Protein kinase" evidence="7">
    <location>
        <begin position="223"/>
        <end position="483"/>
    </location>
</feature>
<dbReference type="InterPro" id="IPR000961">
    <property type="entry name" value="AGC-kinase_C"/>
</dbReference>
<keyword evidence="10" id="KW-1185">Reference proteome</keyword>
<dbReference type="InterPro" id="IPR011009">
    <property type="entry name" value="Kinase-like_dom_sf"/>
</dbReference>
<protein>
    <submittedName>
        <fullName evidence="9">Uncharacterized protein</fullName>
    </submittedName>
</protein>
<dbReference type="SUPFAM" id="SSF56112">
    <property type="entry name" value="Protein kinase-like (PK-like)"/>
    <property type="match status" value="1"/>
</dbReference>
<evidence type="ECO:0000256" key="4">
    <source>
        <dbReference type="ARBA" id="ARBA00022777"/>
    </source>
</evidence>
<sequence>MTQAIPARHVVRGFNVRAPVTSTDENSDFCSTLNRGNEPGGKKKRRPRRAKKASAVAGDARARSSPALKPVLSLQDGGSGISRLRKQLEGLSVATESVVEPTPTAAPAAAWAYASTDASTVASTVASTAASSVAPTVASSRTASLTCCDGFRSPVAPGETITTCTQTPKDRSDSTASSHDDTASVDSTQHLEIVVNEFTSDANNLSSADGSLQPRSKMTADDFEPIRCLGKGAFGTVILVKQRSTGRLFAQKQFKKASLVVNQGLIDQTKTERQILESVNQHPFVVKLYYAFQDREKLYLILEYGQGGELFHHLREEHMLSEEKAAFYMAEVVLALDYLHNKLGVVYRDLKPENCLLDAEGHLLLTDFGLSKVAVDSEECTSFLGTPDYMAPEIIQGKKYGKAVDWWALGVLGYDLMTGESPFHGANTAKTQENIVKKKVQMPFFLGPDAKDLLTRLLRKEPHKRLGANMPKDLETIKKHRFFRKIDWKKLERRELEPPIQPIITDPELAENFDAVFTNAPLSQVASRRPALTSHGSSTTHHSSSSSSSSPSEELTTSSSDSDESSVSPGSSGSTEESREDPFRGFSFVAPSALLEHFEDDGSG</sequence>
<feature type="region of interest" description="Disordered" evidence="6">
    <location>
        <begin position="160"/>
        <end position="186"/>
    </location>
</feature>
<feature type="compositionally biased region" description="Basic and acidic residues" evidence="6">
    <location>
        <begin position="168"/>
        <end position="182"/>
    </location>
</feature>
<accession>A0ABR3VJT2</accession>
<gene>
    <name evidence="9" type="ORF">VTJ49DRAFT_6807</name>
</gene>
<proteinExistence type="predicted"/>
<dbReference type="SMART" id="SM00133">
    <property type="entry name" value="S_TK_X"/>
    <property type="match status" value="1"/>
</dbReference>
<dbReference type="InterPro" id="IPR008271">
    <property type="entry name" value="Ser/Thr_kinase_AS"/>
</dbReference>
<dbReference type="CDD" id="cd05123">
    <property type="entry name" value="STKc_AGC"/>
    <property type="match status" value="1"/>
</dbReference>
<evidence type="ECO:0000259" key="7">
    <source>
        <dbReference type="PROSITE" id="PS50011"/>
    </source>
</evidence>
<dbReference type="PANTHER" id="PTHR24351">
    <property type="entry name" value="RIBOSOMAL PROTEIN S6 KINASE"/>
    <property type="match status" value="1"/>
</dbReference>
<feature type="region of interest" description="Disordered" evidence="6">
    <location>
        <begin position="21"/>
        <end position="65"/>
    </location>
</feature>
<evidence type="ECO:0000313" key="9">
    <source>
        <dbReference type="EMBL" id="KAL1841630.1"/>
    </source>
</evidence>
<keyword evidence="3" id="KW-0547">Nucleotide-binding</keyword>
<evidence type="ECO:0000259" key="8">
    <source>
        <dbReference type="PROSITE" id="PS51285"/>
    </source>
</evidence>
<keyword evidence="5" id="KW-0067">ATP-binding</keyword>
<keyword evidence="4" id="KW-0418">Kinase</keyword>
<dbReference type="SMART" id="SM00220">
    <property type="entry name" value="S_TKc"/>
    <property type="match status" value="1"/>
</dbReference>
<dbReference type="InterPro" id="IPR000719">
    <property type="entry name" value="Prot_kinase_dom"/>
</dbReference>
<dbReference type="Gene3D" id="3.30.200.20">
    <property type="entry name" value="Phosphorylase Kinase, domain 1"/>
    <property type="match status" value="1"/>
</dbReference>
<name>A0ABR3VJT2_HUMIN</name>
<dbReference type="Gene3D" id="1.10.510.10">
    <property type="entry name" value="Transferase(Phosphotransferase) domain 1"/>
    <property type="match status" value="1"/>
</dbReference>
<dbReference type="InterPro" id="IPR045270">
    <property type="entry name" value="STKc_AGC"/>
</dbReference>
<evidence type="ECO:0000256" key="5">
    <source>
        <dbReference type="ARBA" id="ARBA00022840"/>
    </source>
</evidence>
<dbReference type="PROSITE" id="PS50011">
    <property type="entry name" value="PROTEIN_KINASE_DOM"/>
    <property type="match status" value="1"/>
</dbReference>
<comment type="caution">
    <text evidence="9">The sequence shown here is derived from an EMBL/GenBank/DDBJ whole genome shotgun (WGS) entry which is preliminary data.</text>
</comment>
<feature type="compositionally biased region" description="Basic residues" evidence="6">
    <location>
        <begin position="42"/>
        <end position="52"/>
    </location>
</feature>
<dbReference type="PROSITE" id="PS00108">
    <property type="entry name" value="PROTEIN_KINASE_ST"/>
    <property type="match status" value="1"/>
</dbReference>
<dbReference type="Pfam" id="PF00069">
    <property type="entry name" value="Pkinase"/>
    <property type="match status" value="1"/>
</dbReference>
<reference evidence="9 10" key="1">
    <citation type="journal article" date="2024" name="Commun. Biol.">
        <title>Comparative genomic analysis of thermophilic fungi reveals convergent evolutionary adaptations and gene losses.</title>
        <authorList>
            <person name="Steindorff A.S."/>
            <person name="Aguilar-Pontes M.V."/>
            <person name="Robinson A.J."/>
            <person name="Andreopoulos B."/>
            <person name="LaButti K."/>
            <person name="Kuo A."/>
            <person name="Mondo S."/>
            <person name="Riley R."/>
            <person name="Otillar R."/>
            <person name="Haridas S."/>
            <person name="Lipzen A."/>
            <person name="Grimwood J."/>
            <person name="Schmutz J."/>
            <person name="Clum A."/>
            <person name="Reid I.D."/>
            <person name="Moisan M.C."/>
            <person name="Butler G."/>
            <person name="Nguyen T.T.M."/>
            <person name="Dewar K."/>
            <person name="Conant G."/>
            <person name="Drula E."/>
            <person name="Henrissat B."/>
            <person name="Hansel C."/>
            <person name="Singer S."/>
            <person name="Hutchinson M.I."/>
            <person name="de Vries R.P."/>
            <person name="Natvig D.O."/>
            <person name="Powell A.J."/>
            <person name="Tsang A."/>
            <person name="Grigoriev I.V."/>
        </authorList>
    </citation>
    <scope>NUCLEOTIDE SEQUENCE [LARGE SCALE GENOMIC DNA]</scope>
    <source>
        <strain evidence="9 10">CBS 620.91</strain>
    </source>
</reference>
<feature type="region of interest" description="Disordered" evidence="6">
    <location>
        <begin position="527"/>
        <end position="586"/>
    </location>
</feature>
<dbReference type="Proteomes" id="UP001583172">
    <property type="component" value="Unassembled WGS sequence"/>
</dbReference>